<dbReference type="Pfam" id="PF00294">
    <property type="entry name" value="PfkB"/>
    <property type="match status" value="1"/>
</dbReference>
<dbReference type="Proteomes" id="UP000832041">
    <property type="component" value="Chromosome"/>
</dbReference>
<accession>A0ABY4KWD1</accession>
<keyword evidence="1" id="KW-0808">Transferase</keyword>
<dbReference type="PANTHER" id="PTHR43793:SF2">
    <property type="entry name" value="BIFUNCTIONAL PROTEIN HLDE"/>
    <property type="match status" value="1"/>
</dbReference>
<evidence type="ECO:0000256" key="1">
    <source>
        <dbReference type="ARBA" id="ARBA00022679"/>
    </source>
</evidence>
<dbReference type="InterPro" id="IPR029056">
    <property type="entry name" value="Ribokinase-like"/>
</dbReference>
<keyword evidence="8" id="KW-1185">Reference proteome</keyword>
<sequence length="460" mass="46315">MTARTGPLVVVGDALLDVDLDGTSRRDCPDAPGAPVVEDARARHRPGGAALAAWCAARHHRPVVLVTALGRDAAGQRLAALLDDAVAVVALPLLGRTPVKTRVRADGRTVARLDEGAGRAAPPAAADRLAEAVDGAAAVLVSDYGRGLADLAGVRGLLAGLAGTVPVVWDPHPRGGPPVPGTRLATPNAAEARAGGVPAAARRAARLARHWRCDSVAVTLGARGAVWADARGGVRHVPADPLPGAGDVCGAGDAFAAHAAAALADGHPADRAVARAVAAATGFVRAGGAAAVGRTGTGRTPAAPTAVPGGDALAVAEETRARGGRVVAAGGCFDVLHAGHVSLLRRARSLGDCLVVCLNGDASVRALKGPGRPLVGQHDRAHVLSALECVDAVWVFDEPTPLAALERLRPDVWVKGGDYTADDLPETPVVRRHGGEVVCLPLLPGRSTTGLVQAVRAAPG</sequence>
<dbReference type="Gene3D" id="3.40.1190.20">
    <property type="match status" value="1"/>
</dbReference>
<keyword evidence="2" id="KW-0548">Nucleotidyltransferase</keyword>
<dbReference type="EMBL" id="CP051627">
    <property type="protein sequence ID" value="UPT19740.1"/>
    <property type="molecule type" value="Genomic_DNA"/>
</dbReference>
<dbReference type="SUPFAM" id="SSF52374">
    <property type="entry name" value="Nucleotidylyl transferase"/>
    <property type="match status" value="1"/>
</dbReference>
<name>A0ABY4KWD1_THEAE</name>
<dbReference type="RefSeq" id="WP_248591966.1">
    <property type="nucleotide sequence ID" value="NZ_CP051627.1"/>
</dbReference>
<proteinExistence type="predicted"/>
<dbReference type="Pfam" id="PF01467">
    <property type="entry name" value="CTP_transf_like"/>
    <property type="match status" value="1"/>
</dbReference>
<dbReference type="Gene3D" id="3.40.50.620">
    <property type="entry name" value="HUPs"/>
    <property type="match status" value="1"/>
</dbReference>
<dbReference type="GO" id="GO:0016301">
    <property type="term" value="F:kinase activity"/>
    <property type="evidence" value="ECO:0007669"/>
    <property type="project" value="UniProtKB-KW"/>
</dbReference>
<reference evidence="7 8" key="1">
    <citation type="submission" date="2020-04" db="EMBL/GenBank/DDBJ databases">
        <title>Thermobifida alba genome sequencing and assembly.</title>
        <authorList>
            <person name="Luzics S."/>
            <person name="Horvath B."/>
            <person name="Nagy I."/>
            <person name="Toth A."/>
            <person name="Nagy I."/>
            <person name="Kukolya J."/>
        </authorList>
    </citation>
    <scope>NUCLEOTIDE SEQUENCE [LARGE SCALE GENOMIC DNA]</scope>
    <source>
        <strain evidence="7 8">DSM 43795</strain>
    </source>
</reference>
<keyword evidence="4" id="KW-0119">Carbohydrate metabolism</keyword>
<dbReference type="InterPro" id="IPR004821">
    <property type="entry name" value="Cyt_trans-like"/>
</dbReference>
<dbReference type="SUPFAM" id="SSF53613">
    <property type="entry name" value="Ribokinase-like"/>
    <property type="match status" value="1"/>
</dbReference>
<dbReference type="NCBIfam" id="TIGR00125">
    <property type="entry name" value="cyt_tran_rel"/>
    <property type="match status" value="1"/>
</dbReference>
<evidence type="ECO:0000259" key="6">
    <source>
        <dbReference type="Pfam" id="PF01467"/>
    </source>
</evidence>
<evidence type="ECO:0000313" key="8">
    <source>
        <dbReference type="Proteomes" id="UP000832041"/>
    </source>
</evidence>
<keyword evidence="3" id="KW-0511">Multifunctional enzyme</keyword>
<evidence type="ECO:0000256" key="4">
    <source>
        <dbReference type="ARBA" id="ARBA00023277"/>
    </source>
</evidence>
<protein>
    <submittedName>
        <fullName evidence="7">Bifunctional heptose 7-phosphate kinase/heptose 1-phosphate adenyltransferase</fullName>
    </submittedName>
</protein>
<dbReference type="InterPro" id="IPR011611">
    <property type="entry name" value="PfkB_dom"/>
</dbReference>
<organism evidence="7 8">
    <name type="scientific">Thermobifida alba</name>
    <name type="common">Thermomonospora alba</name>
    <dbReference type="NCBI Taxonomy" id="53522"/>
    <lineage>
        <taxon>Bacteria</taxon>
        <taxon>Bacillati</taxon>
        <taxon>Actinomycetota</taxon>
        <taxon>Actinomycetes</taxon>
        <taxon>Streptosporangiales</taxon>
        <taxon>Nocardiopsidaceae</taxon>
        <taxon>Thermobifida</taxon>
    </lineage>
</organism>
<feature type="domain" description="Carbohydrate kinase PfkB" evidence="5">
    <location>
        <begin position="8"/>
        <end position="290"/>
    </location>
</feature>
<keyword evidence="7" id="KW-0418">Kinase</keyword>
<evidence type="ECO:0000313" key="7">
    <source>
        <dbReference type="EMBL" id="UPT19740.1"/>
    </source>
</evidence>
<dbReference type="PANTHER" id="PTHR43793">
    <property type="entry name" value="FAD SYNTHASE"/>
    <property type="match status" value="1"/>
</dbReference>
<evidence type="ECO:0000259" key="5">
    <source>
        <dbReference type="Pfam" id="PF00294"/>
    </source>
</evidence>
<gene>
    <name evidence="7" type="ORF">FOF52_01135</name>
</gene>
<dbReference type="InterPro" id="IPR014729">
    <property type="entry name" value="Rossmann-like_a/b/a_fold"/>
</dbReference>
<evidence type="ECO:0000256" key="2">
    <source>
        <dbReference type="ARBA" id="ARBA00022695"/>
    </source>
</evidence>
<evidence type="ECO:0000256" key="3">
    <source>
        <dbReference type="ARBA" id="ARBA00023268"/>
    </source>
</evidence>
<feature type="domain" description="Cytidyltransferase-like" evidence="6">
    <location>
        <begin position="329"/>
        <end position="422"/>
    </location>
</feature>
<dbReference type="InterPro" id="IPR050385">
    <property type="entry name" value="Archaeal_FAD_synthase"/>
</dbReference>